<dbReference type="OrthoDB" id="5173601at2"/>
<evidence type="ECO:0000259" key="3">
    <source>
        <dbReference type="PROSITE" id="PS51186"/>
    </source>
</evidence>
<comment type="caution">
    <text evidence="4">The sequence shown here is derived from an EMBL/GenBank/DDBJ whole genome shotgun (WGS) entry which is preliminary data.</text>
</comment>
<dbReference type="PANTHER" id="PTHR43877">
    <property type="entry name" value="AMINOALKYLPHOSPHONATE N-ACETYLTRANSFERASE-RELATED-RELATED"/>
    <property type="match status" value="1"/>
</dbReference>
<dbReference type="PROSITE" id="PS51186">
    <property type="entry name" value="GNAT"/>
    <property type="match status" value="1"/>
</dbReference>
<evidence type="ECO:0000256" key="1">
    <source>
        <dbReference type="ARBA" id="ARBA00022679"/>
    </source>
</evidence>
<dbReference type="SUPFAM" id="SSF55729">
    <property type="entry name" value="Acyl-CoA N-acyltransferases (Nat)"/>
    <property type="match status" value="1"/>
</dbReference>
<dbReference type="InterPro" id="IPR050832">
    <property type="entry name" value="Bact_Acetyltransf"/>
</dbReference>
<dbReference type="STRING" id="665004.AC529_04165"/>
<proteinExistence type="predicted"/>
<keyword evidence="5" id="KW-1185">Reference proteome</keyword>
<evidence type="ECO:0000256" key="2">
    <source>
        <dbReference type="ARBA" id="ARBA00023315"/>
    </source>
</evidence>
<dbReference type="EMBL" id="LGEM01000017">
    <property type="protein sequence ID" value="KUP97977.1"/>
    <property type="molecule type" value="Genomic_DNA"/>
</dbReference>
<dbReference type="AlphaFoldDB" id="A0A147KL13"/>
<keyword evidence="2" id="KW-0012">Acyltransferase</keyword>
<dbReference type="Proteomes" id="UP000074382">
    <property type="component" value="Unassembled WGS sequence"/>
</dbReference>
<dbReference type="Gene3D" id="3.40.630.30">
    <property type="match status" value="1"/>
</dbReference>
<dbReference type="PATRIC" id="fig|665004.4.peg.2950"/>
<feature type="domain" description="N-acetyltransferase" evidence="3">
    <location>
        <begin position="2"/>
        <end position="142"/>
    </location>
</feature>
<keyword evidence="1 4" id="KW-0808">Transferase</keyword>
<gene>
    <name evidence="4" type="ORF">AC529_04165</name>
</gene>
<protein>
    <submittedName>
        <fullName evidence="4">Acetyltransferase</fullName>
    </submittedName>
</protein>
<dbReference type="RefSeq" id="WP_068757157.1">
    <property type="nucleotide sequence ID" value="NZ_KQ950183.1"/>
</dbReference>
<reference evidence="5" key="1">
    <citation type="journal article" date="2017" name="Acta Aliment.">
        <title>Plant polysaccharide degrading enzyme system of Thermpbifida cellulosilytica TB100 revealed by de novo genome project data.</title>
        <authorList>
            <person name="Toth A."/>
            <person name="Baka E."/>
            <person name="Luzics S."/>
            <person name="Bata-Vidacs I."/>
            <person name="Nagy I."/>
            <person name="Balint B."/>
            <person name="Herceg R."/>
            <person name="Olasz F."/>
            <person name="Wilk T."/>
            <person name="Nagy T."/>
            <person name="Kriszt B."/>
            <person name="Nagy I."/>
            <person name="Kukolya J."/>
        </authorList>
    </citation>
    <scope>NUCLEOTIDE SEQUENCE [LARGE SCALE GENOMIC DNA]</scope>
    <source>
        <strain evidence="5">TB100</strain>
    </source>
</reference>
<evidence type="ECO:0000313" key="5">
    <source>
        <dbReference type="Proteomes" id="UP000074382"/>
    </source>
</evidence>
<dbReference type="CDD" id="cd04301">
    <property type="entry name" value="NAT_SF"/>
    <property type="match status" value="1"/>
</dbReference>
<organism evidence="4 5">
    <name type="scientific">Thermobifida cellulosilytica TB100</name>
    <dbReference type="NCBI Taxonomy" id="665004"/>
    <lineage>
        <taxon>Bacteria</taxon>
        <taxon>Bacillati</taxon>
        <taxon>Actinomycetota</taxon>
        <taxon>Actinomycetes</taxon>
        <taxon>Streptosporangiales</taxon>
        <taxon>Nocardiopsidaceae</taxon>
        <taxon>Thermobifida</taxon>
    </lineage>
</organism>
<name>A0A147KL13_THECS</name>
<dbReference type="InterPro" id="IPR000182">
    <property type="entry name" value="GNAT_dom"/>
</dbReference>
<dbReference type="Pfam" id="PF13673">
    <property type="entry name" value="Acetyltransf_10"/>
    <property type="match status" value="1"/>
</dbReference>
<accession>A0A147KL13</accession>
<dbReference type="InterPro" id="IPR016181">
    <property type="entry name" value="Acyl_CoA_acyltransferase"/>
</dbReference>
<sequence>MLDIVVARGERERAAVFVLRGAVFVAEQNVPIEEEWDERDASAEHFLALRNGVPVGTGRLVVQGDEGLLGRLAVLRRERGRGVGAALVAAIEERAAQRGLAAVELHAQVHALGFYERLGYTAYGPEFEEAGIAHQSMRKELPRRGGGPLD</sequence>
<dbReference type="GO" id="GO:0016747">
    <property type="term" value="F:acyltransferase activity, transferring groups other than amino-acyl groups"/>
    <property type="evidence" value="ECO:0007669"/>
    <property type="project" value="InterPro"/>
</dbReference>
<evidence type="ECO:0000313" key="4">
    <source>
        <dbReference type="EMBL" id="KUP97977.1"/>
    </source>
</evidence>